<reference evidence="1 2" key="1">
    <citation type="journal article" date="2011" name="EMBO J.">
        <title>Structural diversity of bacterial flagellar motors.</title>
        <authorList>
            <person name="Chen S."/>
            <person name="Beeby M."/>
            <person name="Murphy G.E."/>
            <person name="Leadbetter J.R."/>
            <person name="Hendrixson D.R."/>
            <person name="Briegel A."/>
            <person name="Li Z."/>
            <person name="Shi J."/>
            <person name="Tocheva E.I."/>
            <person name="Muller A."/>
            <person name="Dobro M.J."/>
            <person name="Jensen G.J."/>
        </authorList>
    </citation>
    <scope>NUCLEOTIDE SEQUENCE [LARGE SCALE GENOMIC DNA]</scope>
    <source>
        <strain evidence="1 2">DSM 6540</strain>
    </source>
</reference>
<evidence type="ECO:0000313" key="2">
    <source>
        <dbReference type="Proteomes" id="UP000003240"/>
    </source>
</evidence>
<protein>
    <submittedName>
        <fullName evidence="1">Uncharacterized protein</fullName>
    </submittedName>
</protein>
<keyword evidence="2" id="KW-1185">Reference proteome</keyword>
<proteinExistence type="predicted"/>
<accession>F7NDI6</accession>
<dbReference type="RefSeq" id="WP_004573007.1">
    <property type="nucleotide sequence ID" value="NZ_AFGF01000007.1"/>
</dbReference>
<dbReference type="eggNOG" id="ENOG50338EZ">
    <property type="taxonomic scope" value="Bacteria"/>
</dbReference>
<gene>
    <name evidence="1" type="ORF">ALO_00465</name>
</gene>
<name>F7NDI6_9FIRM</name>
<dbReference type="AlphaFoldDB" id="F7NDI6"/>
<evidence type="ECO:0000313" key="1">
    <source>
        <dbReference type="EMBL" id="EGO65848.1"/>
    </source>
</evidence>
<dbReference type="EMBL" id="AFGF01000007">
    <property type="protein sequence ID" value="EGO65848.1"/>
    <property type="molecule type" value="Genomic_DNA"/>
</dbReference>
<dbReference type="OrthoDB" id="1685030at2"/>
<dbReference type="Proteomes" id="UP000003240">
    <property type="component" value="Unassembled WGS sequence"/>
</dbReference>
<comment type="caution">
    <text evidence="1">The sequence shown here is derived from an EMBL/GenBank/DDBJ whole genome shotgun (WGS) entry which is preliminary data.</text>
</comment>
<dbReference type="STRING" id="1009370.ALO_00465"/>
<organism evidence="1 2">
    <name type="scientific">Acetonema longum DSM 6540</name>
    <dbReference type="NCBI Taxonomy" id="1009370"/>
    <lineage>
        <taxon>Bacteria</taxon>
        <taxon>Bacillati</taxon>
        <taxon>Bacillota</taxon>
        <taxon>Negativicutes</taxon>
        <taxon>Acetonemataceae</taxon>
        <taxon>Acetonema</taxon>
    </lineage>
</organism>
<sequence>MAKITRFPAQSGQGPEALEGLIRKYLAEMMDDPDSIEAVAERMMFFIDNYLNIWFNPAFDLVVPPMSKEQANALLLSLEKGVDAAAEQINTMVNRIIIERLFLEVEIYQNQKPVKRPRKLL</sequence>